<reference evidence="7 8" key="1">
    <citation type="submission" date="2018-08" db="EMBL/GenBank/DDBJ databases">
        <title>Sequencing the genomes of 1000 actinobacteria strains.</title>
        <authorList>
            <person name="Klenk H.-P."/>
        </authorList>
    </citation>
    <scope>NUCLEOTIDE SEQUENCE [LARGE SCALE GENOMIC DNA]</scope>
    <source>
        <strain evidence="7 8">DSM 22891</strain>
    </source>
</reference>
<feature type="transmembrane region" description="Helical" evidence="5">
    <location>
        <begin position="92"/>
        <end position="110"/>
    </location>
</feature>
<dbReference type="SUPFAM" id="SSF103473">
    <property type="entry name" value="MFS general substrate transporter"/>
    <property type="match status" value="1"/>
</dbReference>
<dbReference type="Gene3D" id="1.20.1250.20">
    <property type="entry name" value="MFS general substrate transporter like domains"/>
    <property type="match status" value="1"/>
</dbReference>
<evidence type="ECO:0000256" key="5">
    <source>
        <dbReference type="SAM" id="Phobius"/>
    </source>
</evidence>
<feature type="transmembrane region" description="Helical" evidence="5">
    <location>
        <begin position="177"/>
        <end position="196"/>
    </location>
</feature>
<dbReference type="GO" id="GO:0005886">
    <property type="term" value="C:plasma membrane"/>
    <property type="evidence" value="ECO:0007669"/>
    <property type="project" value="UniProtKB-SubCell"/>
</dbReference>
<evidence type="ECO:0000256" key="4">
    <source>
        <dbReference type="ARBA" id="ARBA00023136"/>
    </source>
</evidence>
<evidence type="ECO:0000256" key="2">
    <source>
        <dbReference type="ARBA" id="ARBA00022692"/>
    </source>
</evidence>
<feature type="transmembrane region" description="Helical" evidence="5">
    <location>
        <begin position="277"/>
        <end position="298"/>
    </location>
</feature>
<dbReference type="RefSeq" id="WP_245941188.1">
    <property type="nucleotide sequence ID" value="NZ_QTUC01000001.1"/>
</dbReference>
<feature type="transmembrane region" description="Helical" evidence="5">
    <location>
        <begin position="440"/>
        <end position="459"/>
    </location>
</feature>
<proteinExistence type="predicted"/>
<keyword evidence="4 5" id="KW-0472">Membrane</keyword>
<feature type="transmembrane region" description="Helical" evidence="5">
    <location>
        <begin position="216"/>
        <end position="232"/>
    </location>
</feature>
<sequence>MSVSETQPTSKPDASDSLWSPAYAALSVGIVSLISLVAFEAMAVGTAMPRAVADLDGLAFYAWGFSGFMTASMFGTVLAGEACDRFGPLAPFLAGIALFTGGLVVAGVAPTMPVFIAGRVIQGLGGAAAIVTAYVIVGRAYDPRLRPRAFAVMSAAWVLPSILGPAIAGVLTETWTWRLVFLGLVPFAIAPLLLVLPRLRALPAVEPAEGRSGRKLRAAATAVGVGLLQYAGQEVGEEPGQRLLTLAAVGALLMAVSLPGLLPAGTLRFARGLPTVVGLRGIFAGAFFGAQAFLPLMLVEQVGMSVTTAGLALTVGSLGWSTGSWWQGRPATRTPRHRLIVAGATFVAVGLVIVLVSAQPGLPASLAAWLPSAGWVFAGLGMGLGLSSLSVLLLEYSPPQDQGANVAAGQVSDSLGNVLLVATGGVIFASLHEAVEGWDVYRVIYAVMLAVACAGIVLARRVRPSTAG</sequence>
<evidence type="ECO:0000313" key="8">
    <source>
        <dbReference type="Proteomes" id="UP000256485"/>
    </source>
</evidence>
<dbReference type="InterPro" id="IPR020846">
    <property type="entry name" value="MFS_dom"/>
</dbReference>
<protein>
    <submittedName>
        <fullName evidence="7">Putative MFS family arabinose efflux permease</fullName>
    </submittedName>
</protein>
<feature type="transmembrane region" description="Helical" evidence="5">
    <location>
        <begin position="59"/>
        <end position="80"/>
    </location>
</feature>
<evidence type="ECO:0000256" key="1">
    <source>
        <dbReference type="ARBA" id="ARBA00004651"/>
    </source>
</evidence>
<name>A0A3D9V828_THECX</name>
<dbReference type="AlphaFoldDB" id="A0A3D9V828"/>
<feature type="transmembrane region" description="Helical" evidence="5">
    <location>
        <begin position="21"/>
        <end position="39"/>
    </location>
</feature>
<feature type="transmembrane region" description="Helical" evidence="5">
    <location>
        <begin position="415"/>
        <end position="434"/>
    </location>
</feature>
<dbReference type="Gene3D" id="1.20.1720.10">
    <property type="entry name" value="Multidrug resistance protein D"/>
    <property type="match status" value="1"/>
</dbReference>
<dbReference type="EMBL" id="QTUC01000001">
    <property type="protein sequence ID" value="REF37942.1"/>
    <property type="molecule type" value="Genomic_DNA"/>
</dbReference>
<dbReference type="PROSITE" id="PS50850">
    <property type="entry name" value="MFS"/>
    <property type="match status" value="1"/>
</dbReference>
<feature type="transmembrane region" description="Helical" evidence="5">
    <location>
        <begin position="244"/>
        <end position="265"/>
    </location>
</feature>
<dbReference type="PANTHER" id="PTHR23501:SF154">
    <property type="entry name" value="MULTIDRUG-EFFLUX TRANSPORTER RV1634-RELATED"/>
    <property type="match status" value="1"/>
</dbReference>
<gene>
    <name evidence="7" type="ORF">DFJ64_3403</name>
</gene>
<feature type="domain" description="Major facilitator superfamily (MFS) profile" evidence="6">
    <location>
        <begin position="24"/>
        <end position="467"/>
    </location>
</feature>
<evidence type="ECO:0000313" key="7">
    <source>
        <dbReference type="EMBL" id="REF37942.1"/>
    </source>
</evidence>
<comment type="subcellular location">
    <subcellularLocation>
        <location evidence="1">Cell membrane</location>
        <topology evidence="1">Multi-pass membrane protein</topology>
    </subcellularLocation>
</comment>
<dbReference type="PANTHER" id="PTHR23501">
    <property type="entry name" value="MAJOR FACILITATOR SUPERFAMILY"/>
    <property type="match status" value="1"/>
</dbReference>
<feature type="transmembrane region" description="Helical" evidence="5">
    <location>
        <begin position="374"/>
        <end position="394"/>
    </location>
</feature>
<dbReference type="Proteomes" id="UP000256485">
    <property type="component" value="Unassembled WGS sequence"/>
</dbReference>
<organism evidence="7 8">
    <name type="scientific">Thermasporomyces composti</name>
    <dbReference type="NCBI Taxonomy" id="696763"/>
    <lineage>
        <taxon>Bacteria</taxon>
        <taxon>Bacillati</taxon>
        <taxon>Actinomycetota</taxon>
        <taxon>Actinomycetes</taxon>
        <taxon>Propionibacteriales</taxon>
        <taxon>Nocardioidaceae</taxon>
        <taxon>Thermasporomyces</taxon>
    </lineage>
</organism>
<dbReference type="Pfam" id="PF07690">
    <property type="entry name" value="MFS_1"/>
    <property type="match status" value="1"/>
</dbReference>
<evidence type="ECO:0000256" key="3">
    <source>
        <dbReference type="ARBA" id="ARBA00022989"/>
    </source>
</evidence>
<feature type="transmembrane region" description="Helical" evidence="5">
    <location>
        <begin position="116"/>
        <end position="137"/>
    </location>
</feature>
<dbReference type="InterPro" id="IPR011701">
    <property type="entry name" value="MFS"/>
</dbReference>
<dbReference type="PRINTS" id="PR01036">
    <property type="entry name" value="TCRTETB"/>
</dbReference>
<dbReference type="InterPro" id="IPR036259">
    <property type="entry name" value="MFS_trans_sf"/>
</dbReference>
<keyword evidence="3 5" id="KW-1133">Transmembrane helix</keyword>
<feature type="transmembrane region" description="Helical" evidence="5">
    <location>
        <begin position="304"/>
        <end position="327"/>
    </location>
</feature>
<comment type="caution">
    <text evidence="7">The sequence shown here is derived from an EMBL/GenBank/DDBJ whole genome shotgun (WGS) entry which is preliminary data.</text>
</comment>
<keyword evidence="2 5" id="KW-0812">Transmembrane</keyword>
<feature type="transmembrane region" description="Helical" evidence="5">
    <location>
        <begin position="149"/>
        <end position="171"/>
    </location>
</feature>
<dbReference type="GO" id="GO:0022857">
    <property type="term" value="F:transmembrane transporter activity"/>
    <property type="evidence" value="ECO:0007669"/>
    <property type="project" value="InterPro"/>
</dbReference>
<feature type="transmembrane region" description="Helical" evidence="5">
    <location>
        <begin position="339"/>
        <end position="362"/>
    </location>
</feature>
<keyword evidence="8" id="KW-1185">Reference proteome</keyword>
<evidence type="ECO:0000259" key="6">
    <source>
        <dbReference type="PROSITE" id="PS50850"/>
    </source>
</evidence>
<accession>A0A3D9V828</accession>